<evidence type="ECO:0000313" key="2">
    <source>
        <dbReference type="Proteomes" id="UP001303473"/>
    </source>
</evidence>
<organism evidence="1 2">
    <name type="scientific">Diplogelasinospora grovesii</name>
    <dbReference type="NCBI Taxonomy" id="303347"/>
    <lineage>
        <taxon>Eukaryota</taxon>
        <taxon>Fungi</taxon>
        <taxon>Dikarya</taxon>
        <taxon>Ascomycota</taxon>
        <taxon>Pezizomycotina</taxon>
        <taxon>Sordariomycetes</taxon>
        <taxon>Sordariomycetidae</taxon>
        <taxon>Sordariales</taxon>
        <taxon>Diplogelasinosporaceae</taxon>
        <taxon>Diplogelasinospora</taxon>
    </lineage>
</organism>
<reference evidence="2" key="1">
    <citation type="journal article" date="2023" name="Mol. Phylogenet. Evol.">
        <title>Genome-scale phylogeny and comparative genomics of the fungal order Sordariales.</title>
        <authorList>
            <person name="Hensen N."/>
            <person name="Bonometti L."/>
            <person name="Westerberg I."/>
            <person name="Brannstrom I.O."/>
            <person name="Guillou S."/>
            <person name="Cros-Aarteil S."/>
            <person name="Calhoun S."/>
            <person name="Haridas S."/>
            <person name="Kuo A."/>
            <person name="Mondo S."/>
            <person name="Pangilinan J."/>
            <person name="Riley R."/>
            <person name="LaButti K."/>
            <person name="Andreopoulos B."/>
            <person name="Lipzen A."/>
            <person name="Chen C."/>
            <person name="Yan M."/>
            <person name="Daum C."/>
            <person name="Ng V."/>
            <person name="Clum A."/>
            <person name="Steindorff A."/>
            <person name="Ohm R.A."/>
            <person name="Martin F."/>
            <person name="Silar P."/>
            <person name="Natvig D.O."/>
            <person name="Lalanne C."/>
            <person name="Gautier V."/>
            <person name="Ament-Velasquez S.L."/>
            <person name="Kruys A."/>
            <person name="Hutchinson M.I."/>
            <person name="Powell A.J."/>
            <person name="Barry K."/>
            <person name="Miller A.N."/>
            <person name="Grigoriev I.V."/>
            <person name="Debuchy R."/>
            <person name="Gladieux P."/>
            <person name="Hiltunen Thoren M."/>
            <person name="Johannesson H."/>
        </authorList>
    </citation>
    <scope>NUCLEOTIDE SEQUENCE [LARGE SCALE GENOMIC DNA]</scope>
    <source>
        <strain evidence="2">CBS 340.73</strain>
    </source>
</reference>
<comment type="caution">
    <text evidence="1">The sequence shown here is derived from an EMBL/GenBank/DDBJ whole genome shotgun (WGS) entry which is preliminary data.</text>
</comment>
<keyword evidence="2" id="KW-1185">Reference proteome</keyword>
<feature type="non-terminal residue" evidence="1">
    <location>
        <position position="1"/>
    </location>
</feature>
<name>A0AAN6S092_9PEZI</name>
<dbReference type="Proteomes" id="UP001303473">
    <property type="component" value="Unassembled WGS sequence"/>
</dbReference>
<dbReference type="AlphaFoldDB" id="A0AAN6S092"/>
<proteinExistence type="predicted"/>
<dbReference type="EMBL" id="MU853946">
    <property type="protein sequence ID" value="KAK3935016.1"/>
    <property type="molecule type" value="Genomic_DNA"/>
</dbReference>
<feature type="non-terminal residue" evidence="1">
    <location>
        <position position="111"/>
    </location>
</feature>
<evidence type="ECO:0000313" key="1">
    <source>
        <dbReference type="EMBL" id="KAK3935016.1"/>
    </source>
</evidence>
<sequence>WDAAIGACRQTLDIGRTLLTISFNPAGSHLHTEIGTIDLDMPSTLYTAPSATTQKPLGQGYGISSDGTWITWCSENLLWLPSEYRPSCSAVVASAVAIGCPSGRVLIMKFS</sequence>
<gene>
    <name evidence="1" type="ORF">QBC46DRAFT_225081</name>
</gene>
<accession>A0AAN6S092</accession>
<protein>
    <submittedName>
        <fullName evidence="1">Uncharacterized protein</fullName>
    </submittedName>
</protein>